<evidence type="ECO:0000313" key="4">
    <source>
        <dbReference type="Proteomes" id="UP000516437"/>
    </source>
</evidence>
<evidence type="ECO:0000256" key="1">
    <source>
        <dbReference type="PROSITE-ProRule" id="PRU00176"/>
    </source>
</evidence>
<proteinExistence type="predicted"/>
<dbReference type="CDD" id="cd12269">
    <property type="entry name" value="RRM_Vip1_like"/>
    <property type="match status" value="1"/>
</dbReference>
<keyword evidence="1" id="KW-0694">RNA-binding</keyword>
<dbReference type="GO" id="GO:0003723">
    <property type="term" value="F:RNA binding"/>
    <property type="evidence" value="ECO:0007669"/>
    <property type="project" value="UniProtKB-UniRule"/>
</dbReference>
<dbReference type="Gene3D" id="3.30.70.330">
    <property type="match status" value="1"/>
</dbReference>
<dbReference type="PANTHER" id="PTHR32343:SF26">
    <property type="entry name" value="RNA-BINDING (RRM_RBD_RNP MOTIFS) FAMILY PROTEIN"/>
    <property type="match status" value="1"/>
</dbReference>
<comment type="caution">
    <text evidence="3">The sequence shown here is derived from an EMBL/GenBank/DDBJ whole genome shotgun (WGS) entry which is preliminary data.</text>
</comment>
<gene>
    <name evidence="3" type="ORF">CJ030_MR7G000812</name>
</gene>
<protein>
    <submittedName>
        <fullName evidence="3">Protein vip1</fullName>
    </submittedName>
</protein>
<reference evidence="3 4" key="1">
    <citation type="journal article" date="2019" name="Plant Biotechnol. J.">
        <title>The red bayberry genome and genetic basis of sex determination.</title>
        <authorList>
            <person name="Jia H.M."/>
            <person name="Jia H.J."/>
            <person name="Cai Q.L."/>
            <person name="Wang Y."/>
            <person name="Zhao H.B."/>
            <person name="Yang W.F."/>
            <person name="Wang G.Y."/>
            <person name="Li Y.H."/>
            <person name="Zhan D.L."/>
            <person name="Shen Y.T."/>
            <person name="Niu Q.F."/>
            <person name="Chang L."/>
            <person name="Qiu J."/>
            <person name="Zhao L."/>
            <person name="Xie H.B."/>
            <person name="Fu W.Y."/>
            <person name="Jin J."/>
            <person name="Li X.W."/>
            <person name="Jiao Y."/>
            <person name="Zhou C.C."/>
            <person name="Tu T."/>
            <person name="Chai C.Y."/>
            <person name="Gao J.L."/>
            <person name="Fan L.J."/>
            <person name="van de Weg E."/>
            <person name="Wang J.Y."/>
            <person name="Gao Z.S."/>
        </authorList>
    </citation>
    <scope>NUCLEOTIDE SEQUENCE [LARGE SCALE GENOMIC DNA]</scope>
    <source>
        <tissue evidence="3">Leaves</tissue>
    </source>
</reference>
<dbReference type="SUPFAM" id="SSF54928">
    <property type="entry name" value="RNA-binding domain, RBD"/>
    <property type="match status" value="1"/>
</dbReference>
<dbReference type="OrthoDB" id="7763451at2759"/>
<dbReference type="PROSITE" id="PS50102">
    <property type="entry name" value="RRM"/>
    <property type="match status" value="1"/>
</dbReference>
<dbReference type="PANTHER" id="PTHR32343">
    <property type="entry name" value="SERINE/ARGININE-RICH SPLICING FACTOR"/>
    <property type="match status" value="1"/>
</dbReference>
<name>A0A6A1V815_9ROSI</name>
<dbReference type="InterPro" id="IPR012677">
    <property type="entry name" value="Nucleotide-bd_a/b_plait_sf"/>
</dbReference>
<feature type="domain" description="RRM" evidence="2">
    <location>
        <begin position="84"/>
        <end position="158"/>
    </location>
</feature>
<dbReference type="InterPro" id="IPR034360">
    <property type="entry name" value="Vip1-like_RRM_plant"/>
</dbReference>
<dbReference type="InterPro" id="IPR035979">
    <property type="entry name" value="RBD_domain_sf"/>
</dbReference>
<dbReference type="Pfam" id="PF00076">
    <property type="entry name" value="RRM_1"/>
    <property type="match status" value="1"/>
</dbReference>
<dbReference type="EMBL" id="RXIC02000025">
    <property type="protein sequence ID" value="KAB1208028.1"/>
    <property type="molecule type" value="Genomic_DNA"/>
</dbReference>
<accession>A0A6A1V815</accession>
<dbReference type="InterPro" id="IPR000504">
    <property type="entry name" value="RRM_dom"/>
</dbReference>
<keyword evidence="4" id="KW-1185">Reference proteome</keyword>
<organism evidence="3 4">
    <name type="scientific">Morella rubra</name>
    <name type="common">Chinese bayberry</name>
    <dbReference type="NCBI Taxonomy" id="262757"/>
    <lineage>
        <taxon>Eukaryota</taxon>
        <taxon>Viridiplantae</taxon>
        <taxon>Streptophyta</taxon>
        <taxon>Embryophyta</taxon>
        <taxon>Tracheophyta</taxon>
        <taxon>Spermatophyta</taxon>
        <taxon>Magnoliopsida</taxon>
        <taxon>eudicotyledons</taxon>
        <taxon>Gunneridae</taxon>
        <taxon>Pentapetalae</taxon>
        <taxon>rosids</taxon>
        <taxon>fabids</taxon>
        <taxon>Fagales</taxon>
        <taxon>Myricaceae</taxon>
        <taxon>Morella</taxon>
    </lineage>
</organism>
<dbReference type="AlphaFoldDB" id="A0A6A1V815"/>
<dbReference type="Proteomes" id="UP000516437">
    <property type="component" value="Chromosome 7"/>
</dbReference>
<evidence type="ECO:0000313" key="3">
    <source>
        <dbReference type="EMBL" id="KAB1208028.1"/>
    </source>
</evidence>
<dbReference type="SMART" id="SM00360">
    <property type="entry name" value="RRM"/>
    <property type="match status" value="1"/>
</dbReference>
<sequence>MGLTSGLQSYRHCNGTKGLNARTQNRRIAVRAIRLSQQLDLRLECLPSSRNSTPPLRPASKGFRARDNFSSPERFLKNMNPGGYAIEITGLSPKATEKDVYDFFSFSGAIEHVEIVRSGDIACTAYVTFKDAYSQETACLLSGATILDQRICITRWGQYQDEFDFWNTPSYTHEGQTGSIPTERSQLPSAGEAVTVAQEVMKTMLARGYDLGKDALSKAKAFDESHEVSATAAVKVAEFSERIGLTDKICAGVEAVKSADEKYHVSEITMSAVSATGRTAAAAANTVVNSSYFSKGAIWVSDAFTRAAKVAADFGSRGVRE</sequence>
<evidence type="ECO:0000259" key="2">
    <source>
        <dbReference type="PROSITE" id="PS50102"/>
    </source>
</evidence>